<evidence type="ECO:0000256" key="3">
    <source>
        <dbReference type="ARBA" id="ARBA00006170"/>
    </source>
</evidence>
<dbReference type="Gene3D" id="3.30.1700.10">
    <property type="entry name" value="lpxc deacetylase, domain 2"/>
    <property type="match status" value="1"/>
</dbReference>
<dbReference type="SUPFAM" id="SSF54211">
    <property type="entry name" value="Ribosomal protein S5 domain 2-like"/>
    <property type="match status" value="2"/>
</dbReference>
<comment type="similarity">
    <text evidence="3">Belongs to the LpxC family.</text>
</comment>
<comment type="cofactor">
    <cofactor evidence="1">
        <name>Zn(2+)</name>
        <dbReference type="ChEBI" id="CHEBI:29105"/>
    </cofactor>
</comment>
<sequence length="334" mass="36638">MSIAAAFRSLKASSAITWKSTGKLQQTVANCIERTGRGLHSGDVFTVKILPAAARFGRCFIFRSTVIRASIDNAVKETPLCTTLSQDGYRVLTVEHLLSALEASGVDNCRIEIEGSGDCDRSVEVPIFDGSAREWVDAIKQAGLKVAVDCGGKSCEKLAPFLSEPVHVTKNDSFIAAFPYPKVNITYGIDYPQAPTIGRQWFSSTLLDESFYSKAIASARTFCLYEEVEHMRSLGLIKGVRRNSHHIMSKGWLNPPLRYDDEPCRHKVLDLIGDISLLAQEGNQGLLVAHIIAYKGGHSMHTEFVRCLLGLNQSNDKALDSHELGASEQSMEST</sequence>
<dbReference type="InterPro" id="IPR015870">
    <property type="entry name" value="UDP-acyl_N-AcGlcN_deAcase_N"/>
</dbReference>
<evidence type="ECO:0000313" key="13">
    <source>
        <dbReference type="EMBL" id="KAK6122423.1"/>
    </source>
</evidence>
<comment type="function">
    <text evidence="12">Involved in the biosynthesis of lipid A, a phosphorylated glycolipid that in bacteria anchors the lipopolysaccharide to the outer membrane of the cell. Lipid A-like molecules in plants may serve as structural components of the outer membranes of mitochondria and/or chloroplasts, or may be involved in signal transduction or plant defense responses.</text>
</comment>
<evidence type="ECO:0000256" key="6">
    <source>
        <dbReference type="ARBA" id="ARBA00022556"/>
    </source>
</evidence>
<dbReference type="PANTHER" id="PTHR33694:SF1">
    <property type="entry name" value="UDP-3-O-ACYL-N-ACETYLGLUCOSAMINE DEACETYLASE 1, MITOCHONDRIAL-RELATED"/>
    <property type="match status" value="1"/>
</dbReference>
<dbReference type="Pfam" id="PF03331">
    <property type="entry name" value="LpxC"/>
    <property type="match status" value="1"/>
</dbReference>
<keyword evidence="5" id="KW-0444">Lipid biosynthesis</keyword>
<evidence type="ECO:0000256" key="12">
    <source>
        <dbReference type="ARBA" id="ARBA00024987"/>
    </source>
</evidence>
<reference evidence="13 14" key="1">
    <citation type="journal article" date="2021" name="Comput. Struct. Biotechnol. J.">
        <title>De novo genome assembly of the potent medicinal plant Rehmannia glutinosa using nanopore technology.</title>
        <authorList>
            <person name="Ma L."/>
            <person name="Dong C."/>
            <person name="Song C."/>
            <person name="Wang X."/>
            <person name="Zheng X."/>
            <person name="Niu Y."/>
            <person name="Chen S."/>
            <person name="Feng W."/>
        </authorList>
    </citation>
    <scope>NUCLEOTIDE SEQUENCE [LARGE SCALE GENOMIC DNA]</scope>
    <source>
        <strain evidence="13">DH-2019</strain>
    </source>
</reference>
<accession>A0ABR0UIJ2</accession>
<comment type="pathway">
    <text evidence="2">Glycolipid biosynthesis; lipid IV(A) biosynthesis; lipid IV(A) from (3R)-3-hydroxytetradecanoyl-[acyl-carrier-protein] and UDP-N-acetyl-alpha-D-glucosamine: step 2/6.</text>
</comment>
<proteinExistence type="inferred from homology"/>
<dbReference type="InterPro" id="IPR011334">
    <property type="entry name" value="UDP-acyl_GlcNac_deAcase_C"/>
</dbReference>
<keyword evidence="10" id="KW-0443">Lipid metabolism</keyword>
<evidence type="ECO:0000256" key="1">
    <source>
        <dbReference type="ARBA" id="ARBA00001947"/>
    </source>
</evidence>
<protein>
    <recommendedName>
        <fullName evidence="4">UDP-3-O-acyl-N-acetylglucosamine deacetylase</fullName>
        <ecNumber evidence="4">3.5.1.108</ecNumber>
    </recommendedName>
</protein>
<keyword evidence="6" id="KW-0441">Lipid A biosynthesis</keyword>
<evidence type="ECO:0000256" key="7">
    <source>
        <dbReference type="ARBA" id="ARBA00022723"/>
    </source>
</evidence>
<dbReference type="PANTHER" id="PTHR33694">
    <property type="entry name" value="UDP-3-O-ACYL-N-ACETYLGLUCOSAMINE DEACETYLASE 1, MITOCHONDRIAL-RELATED"/>
    <property type="match status" value="1"/>
</dbReference>
<keyword evidence="8" id="KW-0378">Hydrolase</keyword>
<gene>
    <name evidence="13" type="ORF">DH2020_043865</name>
</gene>
<dbReference type="EC" id="3.5.1.108" evidence="4"/>
<evidence type="ECO:0000256" key="11">
    <source>
        <dbReference type="ARBA" id="ARBA00024535"/>
    </source>
</evidence>
<comment type="catalytic activity">
    <reaction evidence="11">
        <text>a UDP-3-O-[(3R)-3-hydroxyacyl]-N-acetyl-alpha-D-glucosamine + H2O = a UDP-3-O-[(3R)-3-hydroxyacyl]-alpha-D-glucosamine + acetate</text>
        <dbReference type="Rhea" id="RHEA:67816"/>
        <dbReference type="ChEBI" id="CHEBI:15377"/>
        <dbReference type="ChEBI" id="CHEBI:30089"/>
        <dbReference type="ChEBI" id="CHEBI:137740"/>
        <dbReference type="ChEBI" id="CHEBI:173225"/>
        <dbReference type="EC" id="3.5.1.108"/>
    </reaction>
</comment>
<keyword evidence="9" id="KW-0862">Zinc</keyword>
<organism evidence="13 14">
    <name type="scientific">Rehmannia glutinosa</name>
    <name type="common">Chinese foxglove</name>
    <dbReference type="NCBI Taxonomy" id="99300"/>
    <lineage>
        <taxon>Eukaryota</taxon>
        <taxon>Viridiplantae</taxon>
        <taxon>Streptophyta</taxon>
        <taxon>Embryophyta</taxon>
        <taxon>Tracheophyta</taxon>
        <taxon>Spermatophyta</taxon>
        <taxon>Magnoliopsida</taxon>
        <taxon>eudicotyledons</taxon>
        <taxon>Gunneridae</taxon>
        <taxon>Pentapetalae</taxon>
        <taxon>asterids</taxon>
        <taxon>lamiids</taxon>
        <taxon>Lamiales</taxon>
        <taxon>Orobanchaceae</taxon>
        <taxon>Rehmannieae</taxon>
        <taxon>Rehmannia</taxon>
    </lineage>
</organism>
<evidence type="ECO:0000256" key="5">
    <source>
        <dbReference type="ARBA" id="ARBA00022516"/>
    </source>
</evidence>
<dbReference type="Proteomes" id="UP001318860">
    <property type="component" value="Unassembled WGS sequence"/>
</dbReference>
<keyword evidence="7" id="KW-0479">Metal-binding</keyword>
<name>A0ABR0UIJ2_REHGL</name>
<dbReference type="InterPro" id="IPR020568">
    <property type="entry name" value="Ribosomal_Su5_D2-typ_SF"/>
</dbReference>
<evidence type="ECO:0000256" key="9">
    <source>
        <dbReference type="ARBA" id="ARBA00022833"/>
    </source>
</evidence>
<dbReference type="InterPro" id="IPR004463">
    <property type="entry name" value="UDP-acyl_GlcNac_deAcase"/>
</dbReference>
<evidence type="ECO:0000256" key="2">
    <source>
        <dbReference type="ARBA" id="ARBA00005002"/>
    </source>
</evidence>
<evidence type="ECO:0000256" key="10">
    <source>
        <dbReference type="ARBA" id="ARBA00023098"/>
    </source>
</evidence>
<dbReference type="EMBL" id="JABTTQ020002722">
    <property type="protein sequence ID" value="KAK6122423.1"/>
    <property type="molecule type" value="Genomic_DNA"/>
</dbReference>
<dbReference type="Gene3D" id="3.30.230.20">
    <property type="entry name" value="lpxc deacetylase, domain 1"/>
    <property type="match status" value="1"/>
</dbReference>
<evidence type="ECO:0000313" key="14">
    <source>
        <dbReference type="Proteomes" id="UP001318860"/>
    </source>
</evidence>
<dbReference type="NCBIfam" id="TIGR00325">
    <property type="entry name" value="lpxC"/>
    <property type="match status" value="1"/>
</dbReference>
<keyword evidence="14" id="KW-1185">Reference proteome</keyword>
<evidence type="ECO:0000256" key="8">
    <source>
        <dbReference type="ARBA" id="ARBA00022801"/>
    </source>
</evidence>
<comment type="caution">
    <text evidence="13">The sequence shown here is derived from an EMBL/GenBank/DDBJ whole genome shotgun (WGS) entry which is preliminary data.</text>
</comment>
<evidence type="ECO:0000256" key="4">
    <source>
        <dbReference type="ARBA" id="ARBA00012745"/>
    </source>
</evidence>